<dbReference type="AlphaFoldDB" id="A0A1B8SLB4"/>
<name>A0A1B8SLB4_9MYCO</name>
<comment type="caution">
    <text evidence="1">The sequence shown here is derived from an EMBL/GenBank/DDBJ whole genome shotgun (WGS) entry which is preliminary data.</text>
</comment>
<evidence type="ECO:0000313" key="1">
    <source>
        <dbReference type="EMBL" id="OBY33521.1"/>
    </source>
</evidence>
<protein>
    <recommendedName>
        <fullName evidence="3">HK97 gp10 family phage protein</fullName>
    </recommendedName>
</protein>
<sequence length="155" mass="17150">MAVVAAPLVICEQVNQRAVQLARESIRSLGWSEKSIESISAMPAEGQVGLKTTAKYLMHQNRGTKPFLMWWVVGRKVPIGCKQGDGPHIRTGGHVGEPGYVNIPHVGQVWRNQRWRHPGLAPKHFMEDALTKAISEARPQLQQMLMNVLRGGNAA</sequence>
<organism evidence="1 2">
    <name type="scientific">Mycolicibacter kumamotonensis</name>
    <dbReference type="NCBI Taxonomy" id="354243"/>
    <lineage>
        <taxon>Bacteria</taxon>
        <taxon>Bacillati</taxon>
        <taxon>Actinomycetota</taxon>
        <taxon>Actinomycetes</taxon>
        <taxon>Mycobacteriales</taxon>
        <taxon>Mycobacteriaceae</taxon>
        <taxon>Mycolicibacter</taxon>
    </lineage>
</organism>
<gene>
    <name evidence="1" type="ORF">ACT18_00890</name>
</gene>
<dbReference type="RefSeq" id="WP_065286800.1">
    <property type="nucleotide sequence ID" value="NZ_LFOE01000001.1"/>
</dbReference>
<dbReference type="EMBL" id="LFOE01000001">
    <property type="protein sequence ID" value="OBY33521.1"/>
    <property type="molecule type" value="Genomic_DNA"/>
</dbReference>
<evidence type="ECO:0008006" key="3">
    <source>
        <dbReference type="Google" id="ProtNLM"/>
    </source>
</evidence>
<reference evidence="1 2" key="1">
    <citation type="submission" date="2015-06" db="EMBL/GenBank/DDBJ databases">
        <title>Genome sequence of Mycobacterium kumamotonense strain Roo.</title>
        <authorList>
            <person name="Greninger A.L."/>
            <person name="Cunningham G."/>
            <person name="Miller S."/>
        </authorList>
    </citation>
    <scope>NUCLEOTIDE SEQUENCE [LARGE SCALE GENOMIC DNA]</scope>
    <source>
        <strain evidence="1 2">Roo</strain>
    </source>
</reference>
<accession>A0A1B8SLB4</accession>
<proteinExistence type="predicted"/>
<keyword evidence="2" id="KW-1185">Reference proteome</keyword>
<evidence type="ECO:0000313" key="2">
    <source>
        <dbReference type="Proteomes" id="UP000092668"/>
    </source>
</evidence>
<dbReference type="Proteomes" id="UP000092668">
    <property type="component" value="Unassembled WGS sequence"/>
</dbReference>